<sequence length="109" mass="11223">MRRIAALACLLAAAALMPVQAEAAKLRFGGRSSAAPASKTSRSLVILPGAAGVSRAKAAEANMPERVPFPPAAATQREEPVVLRLSASDGAPKPWCRSEVVVGGFCILN</sequence>
<evidence type="ECO:0000256" key="1">
    <source>
        <dbReference type="SAM" id="SignalP"/>
    </source>
</evidence>
<gene>
    <name evidence="2" type="ORF">ARD30_09925</name>
</gene>
<keyword evidence="1" id="KW-0732">Signal</keyword>
<evidence type="ECO:0000313" key="2">
    <source>
        <dbReference type="EMBL" id="KQK31291.1"/>
    </source>
</evidence>
<keyword evidence="3" id="KW-1185">Reference proteome</keyword>
<dbReference type="Proteomes" id="UP000051562">
    <property type="component" value="Unassembled WGS sequence"/>
</dbReference>
<comment type="caution">
    <text evidence="2">The sequence shown here is derived from an EMBL/GenBank/DDBJ whole genome shotgun (WGS) entry which is preliminary data.</text>
</comment>
<evidence type="ECO:0000313" key="3">
    <source>
        <dbReference type="Proteomes" id="UP000051562"/>
    </source>
</evidence>
<accession>A0A0Q3KNM3</accession>
<organism evidence="2 3">
    <name type="scientific">Bosea thiooxidans</name>
    <dbReference type="NCBI Taxonomy" id="53254"/>
    <lineage>
        <taxon>Bacteria</taxon>
        <taxon>Pseudomonadati</taxon>
        <taxon>Pseudomonadota</taxon>
        <taxon>Alphaproteobacteria</taxon>
        <taxon>Hyphomicrobiales</taxon>
        <taxon>Boseaceae</taxon>
        <taxon>Bosea</taxon>
    </lineage>
</organism>
<reference evidence="2 3" key="1">
    <citation type="submission" date="2015-10" db="EMBL/GenBank/DDBJ databases">
        <title>Draft genome of Bosea thiooxidans.</title>
        <authorList>
            <person name="Wang X."/>
        </authorList>
    </citation>
    <scope>NUCLEOTIDE SEQUENCE [LARGE SCALE GENOMIC DNA]</scope>
    <source>
        <strain evidence="2 3">CGMCC 9174</strain>
    </source>
</reference>
<proteinExistence type="predicted"/>
<feature type="signal peptide" evidence="1">
    <location>
        <begin position="1"/>
        <end position="23"/>
    </location>
</feature>
<dbReference type="AlphaFoldDB" id="A0A0Q3KNM3"/>
<name>A0A0Q3KNM3_9HYPH</name>
<dbReference type="RefSeq" id="WP_055727436.1">
    <property type="nucleotide sequence ID" value="NZ_LMAR01000025.1"/>
</dbReference>
<dbReference type="EMBL" id="LMAR01000025">
    <property type="protein sequence ID" value="KQK31291.1"/>
    <property type="molecule type" value="Genomic_DNA"/>
</dbReference>
<protein>
    <submittedName>
        <fullName evidence="2">Uncharacterized protein</fullName>
    </submittedName>
</protein>
<feature type="chain" id="PRO_5006204928" evidence="1">
    <location>
        <begin position="24"/>
        <end position="109"/>
    </location>
</feature>